<sequence length="46" mass="5280">MKNYNAVLHITSKKPMAIAELSERVAISMTGEWSASRYHLCRDKNQ</sequence>
<proteinExistence type="predicted"/>
<name>A0A7W5DN07_9PORP</name>
<reference evidence="1 2" key="1">
    <citation type="submission" date="2020-08" db="EMBL/GenBank/DDBJ databases">
        <title>Genomic Encyclopedia of Type Strains, Phase IV (KMG-IV): sequencing the most valuable type-strain genomes for metagenomic binning, comparative biology and taxonomic classification.</title>
        <authorList>
            <person name="Goeker M."/>
        </authorList>
    </citation>
    <scope>NUCLEOTIDE SEQUENCE [LARGE SCALE GENOMIC DNA]</scope>
    <source>
        <strain evidence="1 2">DSM 27471</strain>
    </source>
</reference>
<gene>
    <name evidence="1" type="ORF">FHX64_000085</name>
</gene>
<evidence type="ECO:0000313" key="2">
    <source>
        <dbReference type="Proteomes" id="UP000544222"/>
    </source>
</evidence>
<comment type="caution">
    <text evidence="1">The sequence shown here is derived from an EMBL/GenBank/DDBJ whole genome shotgun (WGS) entry which is preliminary data.</text>
</comment>
<evidence type="ECO:0000313" key="1">
    <source>
        <dbReference type="EMBL" id="MBB3185922.1"/>
    </source>
</evidence>
<organism evidence="1 2">
    <name type="scientific">Microbacter margulisiae</name>
    <dbReference type="NCBI Taxonomy" id="1350067"/>
    <lineage>
        <taxon>Bacteria</taxon>
        <taxon>Pseudomonadati</taxon>
        <taxon>Bacteroidota</taxon>
        <taxon>Bacteroidia</taxon>
        <taxon>Bacteroidales</taxon>
        <taxon>Porphyromonadaceae</taxon>
        <taxon>Microbacter</taxon>
    </lineage>
</organism>
<dbReference type="Proteomes" id="UP000544222">
    <property type="component" value="Unassembled WGS sequence"/>
</dbReference>
<accession>A0A7W5DN07</accession>
<keyword evidence="2" id="KW-1185">Reference proteome</keyword>
<dbReference type="EMBL" id="JACHYB010000001">
    <property type="protein sequence ID" value="MBB3185922.1"/>
    <property type="molecule type" value="Genomic_DNA"/>
</dbReference>
<dbReference type="AlphaFoldDB" id="A0A7W5DN07"/>
<dbReference type="RefSeq" id="WP_183411868.1">
    <property type="nucleotide sequence ID" value="NZ_JACHYB010000001.1"/>
</dbReference>
<protein>
    <submittedName>
        <fullName evidence="1">Uncharacterized protein</fullName>
    </submittedName>
</protein>